<organism evidence="4 5">
    <name type="scientific">Nocardiopsis coralli</name>
    <dbReference type="NCBI Taxonomy" id="2772213"/>
    <lineage>
        <taxon>Bacteria</taxon>
        <taxon>Bacillati</taxon>
        <taxon>Actinomycetota</taxon>
        <taxon>Actinomycetes</taxon>
        <taxon>Streptosporangiales</taxon>
        <taxon>Nocardiopsidaceae</taxon>
        <taxon>Nocardiopsis</taxon>
    </lineage>
</organism>
<dbReference type="Proteomes" id="UP000806528">
    <property type="component" value="Unassembled WGS sequence"/>
</dbReference>
<dbReference type="Gene3D" id="3.40.50.11710">
    <property type="entry name" value="Cyclodipeptide synthase"/>
    <property type="match status" value="1"/>
</dbReference>
<dbReference type="InterPro" id="IPR038622">
    <property type="entry name" value="CDPS_sf"/>
</dbReference>
<dbReference type="InterPro" id="IPR030903">
    <property type="entry name" value="CDPS"/>
</dbReference>
<reference evidence="4 5" key="1">
    <citation type="submission" date="2020-09" db="EMBL/GenBank/DDBJ databases">
        <title>Diversity and distribution of actinomycetes associated with coral in the coast of Hainan.</title>
        <authorList>
            <person name="Li F."/>
        </authorList>
    </citation>
    <scope>NUCLEOTIDE SEQUENCE [LARGE SCALE GENOMIC DNA]</scope>
    <source>
        <strain evidence="4 5">HNM0947</strain>
    </source>
</reference>
<gene>
    <name evidence="4" type="ORF">IDM40_14005</name>
</gene>
<sequence length="225" mass="24805">MEDGLEVRPFTRSCARVLARGEHALIGVSAGNGYFTQERLTQLLRWAGRRFAHIDVLHTDLHLDTMHRAGGADEEQAARRTKRSLRDVRRRIRRALEAVGAVPGHLRSLALSETVGLPGYRTVRDRLEREFDTNARVRGACEAHVGKLLGGGAAADDARFRAGLAYLHAELPFLLATPEVLGVPSSVCCYHDLLPVVEQLHDEGSCFHTGQAHAVVRPLTRDGRP</sequence>
<keyword evidence="5" id="KW-1185">Reference proteome</keyword>
<keyword evidence="2" id="KW-0808">Transferase</keyword>
<evidence type="ECO:0000256" key="2">
    <source>
        <dbReference type="ARBA" id="ARBA00022679"/>
    </source>
</evidence>
<evidence type="ECO:0000313" key="4">
    <source>
        <dbReference type="EMBL" id="MBE2999811.1"/>
    </source>
</evidence>
<name>A0ABR9P7J8_9ACTN</name>
<protein>
    <recommendedName>
        <fullName evidence="3">Cyclodipeptide synthase</fullName>
    </recommendedName>
</protein>
<evidence type="ECO:0000313" key="5">
    <source>
        <dbReference type="Proteomes" id="UP000806528"/>
    </source>
</evidence>
<evidence type="ECO:0000256" key="3">
    <source>
        <dbReference type="ARBA" id="ARBA00030771"/>
    </source>
</evidence>
<accession>A0ABR9P7J8</accession>
<comment type="caution">
    <text evidence="4">The sequence shown here is derived from an EMBL/GenBank/DDBJ whole genome shotgun (WGS) entry which is preliminary data.</text>
</comment>
<dbReference type="NCBIfam" id="TIGR04539">
    <property type="entry name" value="tRNA_cyclodipep"/>
    <property type="match status" value="1"/>
</dbReference>
<comment type="similarity">
    <text evidence="1">Belongs to the CDPS family.</text>
</comment>
<evidence type="ECO:0000256" key="1">
    <source>
        <dbReference type="ARBA" id="ARBA00006034"/>
    </source>
</evidence>
<dbReference type="Pfam" id="PF16715">
    <property type="entry name" value="CDPS"/>
    <property type="match status" value="1"/>
</dbReference>
<dbReference type="EMBL" id="JADBGI010000011">
    <property type="protein sequence ID" value="MBE2999811.1"/>
    <property type="molecule type" value="Genomic_DNA"/>
</dbReference>
<proteinExistence type="inferred from homology"/>